<feature type="region of interest" description="Disordered" evidence="1">
    <location>
        <begin position="71"/>
        <end position="101"/>
    </location>
</feature>
<evidence type="ECO:0000313" key="3">
    <source>
        <dbReference type="Proteomes" id="UP000182589"/>
    </source>
</evidence>
<dbReference type="RefSeq" id="WP_074691787.1">
    <property type="nucleotide sequence ID" value="NZ_FNOJ01000003.1"/>
</dbReference>
<gene>
    <name evidence="2" type="ORF">SAMN04489725_10372</name>
</gene>
<dbReference type="STRING" id="89784.SAMN04489725_10372"/>
<name>A0A1H2RNW7_9BACL</name>
<evidence type="ECO:0000313" key="2">
    <source>
        <dbReference type="EMBL" id="SDW20870.1"/>
    </source>
</evidence>
<keyword evidence="3" id="KW-1185">Reference proteome</keyword>
<feature type="region of interest" description="Disordered" evidence="1">
    <location>
        <begin position="1"/>
        <end position="41"/>
    </location>
</feature>
<dbReference type="EMBL" id="FNOJ01000003">
    <property type="protein sequence ID" value="SDW20870.1"/>
    <property type="molecule type" value="Genomic_DNA"/>
</dbReference>
<organism evidence="2 3">
    <name type="scientific">Alicyclobacillus hesperidum</name>
    <dbReference type="NCBI Taxonomy" id="89784"/>
    <lineage>
        <taxon>Bacteria</taxon>
        <taxon>Bacillati</taxon>
        <taxon>Bacillota</taxon>
        <taxon>Bacilli</taxon>
        <taxon>Bacillales</taxon>
        <taxon>Alicyclobacillaceae</taxon>
        <taxon>Alicyclobacillus</taxon>
    </lineage>
</organism>
<evidence type="ECO:0000256" key="1">
    <source>
        <dbReference type="SAM" id="MobiDB-lite"/>
    </source>
</evidence>
<feature type="compositionally biased region" description="Basic and acidic residues" evidence="1">
    <location>
        <begin position="16"/>
        <end position="41"/>
    </location>
</feature>
<protein>
    <submittedName>
        <fullName evidence="2">Uncharacterized protein</fullName>
    </submittedName>
</protein>
<sequence>MGKQGHRRKQQNDSFADDKPAYAADRMDVKPKPESAKRGDDAESFLLRDAMNADVAARLAALKSALVEEAQARPVTQQQQKKEKTDMRRPAAERLAENPDLSFAELFDPADDDDVSFEEMLADSKLDWRSFKDE</sequence>
<accession>A0A1H2RNW7</accession>
<reference evidence="3" key="1">
    <citation type="submission" date="2016-10" db="EMBL/GenBank/DDBJ databases">
        <authorList>
            <person name="Varghese N."/>
        </authorList>
    </citation>
    <scope>NUCLEOTIDE SEQUENCE [LARGE SCALE GENOMIC DNA]</scope>
    <source>
        <strain evidence="3">DSM 12489</strain>
    </source>
</reference>
<proteinExistence type="predicted"/>
<feature type="compositionally biased region" description="Basic and acidic residues" evidence="1">
    <location>
        <begin position="80"/>
        <end position="97"/>
    </location>
</feature>
<dbReference type="AlphaFoldDB" id="A0A1H2RNW7"/>
<dbReference type="Proteomes" id="UP000182589">
    <property type="component" value="Unassembled WGS sequence"/>
</dbReference>